<evidence type="ECO:0008006" key="4">
    <source>
        <dbReference type="Google" id="ProtNLM"/>
    </source>
</evidence>
<dbReference type="PANTHER" id="PTHR30615:SF8">
    <property type="entry name" value="UPF0047 PROTEIN C4A8.02C"/>
    <property type="match status" value="1"/>
</dbReference>
<dbReference type="STRING" id="520762.AN619_26310"/>
<gene>
    <name evidence="2" type="ORF">AN619_26310</name>
</gene>
<protein>
    <recommendedName>
        <fullName evidence="4">Secondary thiamine-phosphate synthase enzyme</fullName>
    </recommendedName>
</protein>
<reference evidence="2 3" key="1">
    <citation type="submission" date="2015-12" db="EMBL/GenBank/DDBJ databases">
        <title>Draft genome sequence of the thermoanaerobe Thermotalea metallivorans, an isolate from the runoff channel of the Great Artesian Basin, Australia.</title>
        <authorList>
            <person name="Patel B.K."/>
        </authorList>
    </citation>
    <scope>NUCLEOTIDE SEQUENCE [LARGE SCALE GENOMIC DNA]</scope>
    <source>
        <strain evidence="2 3">B2-1</strain>
    </source>
</reference>
<proteinExistence type="inferred from homology"/>
<dbReference type="PATRIC" id="fig|520762.4.peg.2904"/>
<dbReference type="SUPFAM" id="SSF111038">
    <property type="entry name" value="YjbQ-like"/>
    <property type="match status" value="1"/>
</dbReference>
<dbReference type="AlphaFoldDB" id="A0A140L0P1"/>
<accession>A0A140L0P1</accession>
<dbReference type="PIRSF" id="PIRSF004681">
    <property type="entry name" value="UCP004681"/>
    <property type="match status" value="1"/>
</dbReference>
<comment type="similarity">
    <text evidence="1">Belongs to the UPF0047 family.</text>
</comment>
<sequence>MKIINLTTHKLCEMIEITGEIKKVLRENPVTDGACIVFVPHTTAGITINENADSDVQRDMISELEEIVPFHDNYLHREGNSAAHIKASLMGSSVTVLVEKGELQLGTWQGIYFCEFDGPRQRKVFVKFIKTMEE</sequence>
<dbReference type="Proteomes" id="UP000070456">
    <property type="component" value="Unassembled WGS sequence"/>
</dbReference>
<dbReference type="PROSITE" id="PS01314">
    <property type="entry name" value="UPF0047"/>
    <property type="match status" value="1"/>
</dbReference>
<evidence type="ECO:0000256" key="1">
    <source>
        <dbReference type="ARBA" id="ARBA00005534"/>
    </source>
</evidence>
<organism evidence="2 3">
    <name type="scientific">Thermotalea metallivorans</name>
    <dbReference type="NCBI Taxonomy" id="520762"/>
    <lineage>
        <taxon>Bacteria</taxon>
        <taxon>Bacillati</taxon>
        <taxon>Bacillota</taxon>
        <taxon>Clostridia</taxon>
        <taxon>Peptostreptococcales</taxon>
        <taxon>Thermotaleaceae</taxon>
        <taxon>Thermotalea</taxon>
    </lineage>
</organism>
<evidence type="ECO:0000313" key="2">
    <source>
        <dbReference type="EMBL" id="KXG74116.1"/>
    </source>
</evidence>
<dbReference type="EMBL" id="LOEE01000064">
    <property type="protein sequence ID" value="KXG74116.1"/>
    <property type="molecule type" value="Genomic_DNA"/>
</dbReference>
<dbReference type="RefSeq" id="WP_068557649.1">
    <property type="nucleotide sequence ID" value="NZ_LOEE01000064.1"/>
</dbReference>
<dbReference type="NCBIfam" id="TIGR00149">
    <property type="entry name" value="TIGR00149_YjbQ"/>
    <property type="match status" value="1"/>
</dbReference>
<dbReference type="InterPro" id="IPR001602">
    <property type="entry name" value="UPF0047_YjbQ-like"/>
</dbReference>
<comment type="caution">
    <text evidence="2">The sequence shown here is derived from an EMBL/GenBank/DDBJ whole genome shotgun (WGS) entry which is preliminary data.</text>
</comment>
<dbReference type="OrthoDB" id="9801725at2"/>
<keyword evidence="3" id="KW-1185">Reference proteome</keyword>
<dbReference type="Pfam" id="PF01894">
    <property type="entry name" value="YjbQ"/>
    <property type="match status" value="1"/>
</dbReference>
<dbReference type="PANTHER" id="PTHR30615">
    <property type="entry name" value="UNCHARACTERIZED PROTEIN YJBQ-RELATED"/>
    <property type="match status" value="1"/>
</dbReference>
<evidence type="ECO:0000313" key="3">
    <source>
        <dbReference type="Proteomes" id="UP000070456"/>
    </source>
</evidence>
<dbReference type="InterPro" id="IPR035917">
    <property type="entry name" value="YjbQ-like_sf"/>
</dbReference>
<dbReference type="Gene3D" id="2.60.120.460">
    <property type="entry name" value="YjbQ-like"/>
    <property type="match status" value="1"/>
</dbReference>
<name>A0A140L0P1_9FIRM</name>